<dbReference type="AlphaFoldDB" id="A0A8X6S5S9"/>
<comment type="caution">
    <text evidence="1">The sequence shown here is derived from an EMBL/GenBank/DDBJ whole genome shotgun (WGS) entry which is preliminary data.</text>
</comment>
<sequence length="76" mass="9017">MKTHNARIWRLENPPEVLELQRDHLNLMFFCAISQRKMYGPFVSGEPTVTGSAYLDVLQLWLFPQLKEREPDKSIW</sequence>
<name>A0A8X6S5S9_TRICX</name>
<keyword evidence="2" id="KW-1185">Reference proteome</keyword>
<dbReference type="EMBL" id="BMAU01021250">
    <property type="protein sequence ID" value="GFY05308.1"/>
    <property type="molecule type" value="Genomic_DNA"/>
</dbReference>
<dbReference type="Gene3D" id="3.30.420.10">
    <property type="entry name" value="Ribonuclease H-like superfamily/Ribonuclease H"/>
    <property type="match status" value="1"/>
</dbReference>
<reference evidence="1" key="1">
    <citation type="submission" date="2020-08" db="EMBL/GenBank/DDBJ databases">
        <title>Multicomponent nature underlies the extraordinary mechanical properties of spider dragline silk.</title>
        <authorList>
            <person name="Kono N."/>
            <person name="Nakamura H."/>
            <person name="Mori M."/>
            <person name="Yoshida Y."/>
            <person name="Ohtoshi R."/>
            <person name="Malay A.D."/>
            <person name="Moran D.A.P."/>
            <person name="Tomita M."/>
            <person name="Numata K."/>
            <person name="Arakawa K."/>
        </authorList>
    </citation>
    <scope>NUCLEOTIDE SEQUENCE</scope>
</reference>
<protein>
    <submittedName>
        <fullName evidence="1">Uncharacterized protein</fullName>
    </submittedName>
</protein>
<evidence type="ECO:0000313" key="2">
    <source>
        <dbReference type="Proteomes" id="UP000887159"/>
    </source>
</evidence>
<dbReference type="InterPro" id="IPR036397">
    <property type="entry name" value="RNaseH_sf"/>
</dbReference>
<gene>
    <name evidence="1" type="primary">g.48693</name>
    <name evidence="1" type="ORF">TNCV_2207541</name>
</gene>
<dbReference type="Proteomes" id="UP000887159">
    <property type="component" value="Unassembled WGS sequence"/>
</dbReference>
<dbReference type="GO" id="GO:0003676">
    <property type="term" value="F:nucleic acid binding"/>
    <property type="evidence" value="ECO:0007669"/>
    <property type="project" value="InterPro"/>
</dbReference>
<accession>A0A8X6S5S9</accession>
<proteinExistence type="predicted"/>
<evidence type="ECO:0000313" key="1">
    <source>
        <dbReference type="EMBL" id="GFY05308.1"/>
    </source>
</evidence>
<organism evidence="1 2">
    <name type="scientific">Trichonephila clavipes</name>
    <name type="common">Golden silk orbweaver</name>
    <name type="synonym">Nephila clavipes</name>
    <dbReference type="NCBI Taxonomy" id="2585209"/>
    <lineage>
        <taxon>Eukaryota</taxon>
        <taxon>Metazoa</taxon>
        <taxon>Ecdysozoa</taxon>
        <taxon>Arthropoda</taxon>
        <taxon>Chelicerata</taxon>
        <taxon>Arachnida</taxon>
        <taxon>Araneae</taxon>
        <taxon>Araneomorphae</taxon>
        <taxon>Entelegynae</taxon>
        <taxon>Araneoidea</taxon>
        <taxon>Nephilidae</taxon>
        <taxon>Trichonephila</taxon>
    </lineage>
</organism>